<accession>A0A382D9N7</accession>
<feature type="domain" description="RecF/RecN/SMC N-terminal" evidence="9">
    <location>
        <begin position="3"/>
        <end position="349"/>
    </location>
</feature>
<dbReference type="InterPro" id="IPR001238">
    <property type="entry name" value="DNA-binding_RecF"/>
</dbReference>
<dbReference type="GO" id="GO:0006260">
    <property type="term" value="P:DNA replication"/>
    <property type="evidence" value="ECO:0007669"/>
    <property type="project" value="UniProtKB-KW"/>
</dbReference>
<keyword evidence="6" id="KW-0547">Nucleotide-binding</keyword>
<dbReference type="GO" id="GO:0003697">
    <property type="term" value="F:single-stranded DNA binding"/>
    <property type="evidence" value="ECO:0007669"/>
    <property type="project" value="InterPro"/>
</dbReference>
<evidence type="ECO:0000313" key="10">
    <source>
        <dbReference type="EMBL" id="SVB35150.1"/>
    </source>
</evidence>
<protein>
    <recommendedName>
        <fullName evidence="3">DNA replication and repair protein RecF</fullName>
    </recommendedName>
</protein>
<dbReference type="PANTHER" id="PTHR32182:SF0">
    <property type="entry name" value="DNA REPLICATION AND REPAIR PROTEIN RECF"/>
    <property type="match status" value="1"/>
</dbReference>
<comment type="subcellular location">
    <subcellularLocation>
        <location evidence="1">Cytoplasm</location>
    </subcellularLocation>
</comment>
<dbReference type="InterPro" id="IPR042174">
    <property type="entry name" value="RecF_2"/>
</dbReference>
<dbReference type="GO" id="GO:0005737">
    <property type="term" value="C:cytoplasm"/>
    <property type="evidence" value="ECO:0007669"/>
    <property type="project" value="UniProtKB-SubCell"/>
</dbReference>
<keyword evidence="5" id="KW-0235">DNA replication</keyword>
<name>A0A382D9N7_9ZZZZ</name>
<dbReference type="PROSITE" id="PS00618">
    <property type="entry name" value="RECF_2"/>
    <property type="match status" value="1"/>
</dbReference>
<dbReference type="InterPro" id="IPR027417">
    <property type="entry name" value="P-loop_NTPase"/>
</dbReference>
<evidence type="ECO:0000256" key="6">
    <source>
        <dbReference type="ARBA" id="ARBA00022741"/>
    </source>
</evidence>
<reference evidence="10" key="1">
    <citation type="submission" date="2018-05" db="EMBL/GenBank/DDBJ databases">
        <authorList>
            <person name="Lanie J.A."/>
            <person name="Ng W.-L."/>
            <person name="Kazmierczak K.M."/>
            <person name="Andrzejewski T.M."/>
            <person name="Davidsen T.M."/>
            <person name="Wayne K.J."/>
            <person name="Tettelin H."/>
            <person name="Glass J.I."/>
            <person name="Rusch D."/>
            <person name="Podicherti R."/>
            <person name="Tsui H.-C.T."/>
            <person name="Winkler M.E."/>
        </authorList>
    </citation>
    <scope>NUCLEOTIDE SEQUENCE</scope>
</reference>
<evidence type="ECO:0000256" key="5">
    <source>
        <dbReference type="ARBA" id="ARBA00022705"/>
    </source>
</evidence>
<gene>
    <name evidence="10" type="ORF">METZ01_LOCUS188004</name>
</gene>
<dbReference type="HAMAP" id="MF_00365">
    <property type="entry name" value="RecF"/>
    <property type="match status" value="1"/>
</dbReference>
<dbReference type="Gene3D" id="3.40.50.300">
    <property type="entry name" value="P-loop containing nucleotide triphosphate hydrolases"/>
    <property type="match status" value="1"/>
</dbReference>
<dbReference type="AlphaFoldDB" id="A0A382D9N7"/>
<feature type="non-terminal residue" evidence="10">
    <location>
        <position position="1"/>
    </location>
</feature>
<evidence type="ECO:0000256" key="7">
    <source>
        <dbReference type="ARBA" id="ARBA00022840"/>
    </source>
</evidence>
<dbReference type="EMBL" id="UINC01038312">
    <property type="protein sequence ID" value="SVB35150.1"/>
    <property type="molecule type" value="Genomic_DNA"/>
</dbReference>
<evidence type="ECO:0000259" key="9">
    <source>
        <dbReference type="Pfam" id="PF02463"/>
    </source>
</evidence>
<evidence type="ECO:0000256" key="3">
    <source>
        <dbReference type="ARBA" id="ARBA00020170"/>
    </source>
</evidence>
<evidence type="ECO:0000256" key="1">
    <source>
        <dbReference type="ARBA" id="ARBA00004496"/>
    </source>
</evidence>
<evidence type="ECO:0000256" key="2">
    <source>
        <dbReference type="ARBA" id="ARBA00008016"/>
    </source>
</evidence>
<keyword evidence="8" id="KW-0238">DNA-binding</keyword>
<dbReference type="Pfam" id="PF02463">
    <property type="entry name" value="SMC_N"/>
    <property type="match status" value="1"/>
</dbReference>
<dbReference type="PANTHER" id="PTHR32182">
    <property type="entry name" value="DNA REPLICATION AND REPAIR PROTEIN RECF"/>
    <property type="match status" value="1"/>
</dbReference>
<dbReference type="Gene3D" id="1.20.1050.90">
    <property type="entry name" value="RecF/RecN/SMC, N-terminal domain"/>
    <property type="match status" value="1"/>
</dbReference>
<organism evidence="10">
    <name type="scientific">marine metagenome</name>
    <dbReference type="NCBI Taxonomy" id="408172"/>
    <lineage>
        <taxon>unclassified sequences</taxon>
        <taxon>metagenomes</taxon>
        <taxon>ecological metagenomes</taxon>
    </lineage>
</organism>
<evidence type="ECO:0000256" key="8">
    <source>
        <dbReference type="ARBA" id="ARBA00023125"/>
    </source>
</evidence>
<keyword evidence="4" id="KW-0963">Cytoplasm</keyword>
<dbReference type="InterPro" id="IPR018078">
    <property type="entry name" value="DNA-binding_RecF_CS"/>
</dbReference>
<dbReference type="InterPro" id="IPR003395">
    <property type="entry name" value="RecF/RecN/SMC_N"/>
</dbReference>
<sequence length="368" mass="41628">VHLSTLTLTNFRNYRSLTLDCDERSNLFLGTNGQGKTNLLEAIYYLCVGRSCREAQDKDLVILGGDHFLIKGIGISATGYDVELEICYAKRSGKKVLINDHPRRNLSDLFGSMAAVVMSPDDRCLVQGSPGKRRRFLDIAIAQTSPQYLTSLRDYRRVVRQRNEALRFQQIRSDEEQDLELWNVQLIDLGSRIMRKRQEVISALHEEAQQLHRIISDGNEELTVRYNASFIYEDASGVEEAFQESLERVEREERARGVTVVGPHRDDVDLSINDVTLSVYGSQGQHKTAATAIKLAEARFLWQQLETPPLLLLDDIFAELDSTRTSRLIELLPDYGQVFITAAKESDFGPYGDCFQQFSVQGGTVSPM</sequence>
<dbReference type="GO" id="GO:0005524">
    <property type="term" value="F:ATP binding"/>
    <property type="evidence" value="ECO:0007669"/>
    <property type="project" value="UniProtKB-KW"/>
</dbReference>
<dbReference type="GO" id="GO:0006302">
    <property type="term" value="P:double-strand break repair"/>
    <property type="evidence" value="ECO:0007669"/>
    <property type="project" value="TreeGrafter"/>
</dbReference>
<proteinExistence type="inferred from homology"/>
<dbReference type="GO" id="GO:0000731">
    <property type="term" value="P:DNA synthesis involved in DNA repair"/>
    <property type="evidence" value="ECO:0007669"/>
    <property type="project" value="TreeGrafter"/>
</dbReference>
<dbReference type="SUPFAM" id="SSF52540">
    <property type="entry name" value="P-loop containing nucleoside triphosphate hydrolases"/>
    <property type="match status" value="1"/>
</dbReference>
<dbReference type="NCBIfam" id="TIGR00611">
    <property type="entry name" value="recf"/>
    <property type="match status" value="1"/>
</dbReference>
<evidence type="ECO:0000256" key="4">
    <source>
        <dbReference type="ARBA" id="ARBA00022490"/>
    </source>
</evidence>
<keyword evidence="7" id="KW-0067">ATP-binding</keyword>
<comment type="similarity">
    <text evidence="2">Belongs to the RecF family.</text>
</comment>